<keyword evidence="5" id="KW-0539">Nucleus</keyword>
<evidence type="ECO:0000256" key="3">
    <source>
        <dbReference type="ARBA" id="ARBA00023125"/>
    </source>
</evidence>
<dbReference type="AlphaFoldDB" id="A0A1D1YG13"/>
<dbReference type="SMART" id="SM00380">
    <property type="entry name" value="AP2"/>
    <property type="match status" value="1"/>
</dbReference>
<comment type="subcellular location">
    <subcellularLocation>
        <location evidence="1">Nucleus</location>
    </subcellularLocation>
</comment>
<dbReference type="PANTHER" id="PTHR31677:SF262">
    <property type="entry name" value="ETHYLENE-RESPONSIVE TRANSCRIPTION FACTOR 9-LIKE"/>
    <property type="match status" value="1"/>
</dbReference>
<dbReference type="PROSITE" id="PS51032">
    <property type="entry name" value="AP2_ERF"/>
    <property type="match status" value="1"/>
</dbReference>
<feature type="domain" description="AP2/ERF" evidence="7">
    <location>
        <begin position="1"/>
        <end position="44"/>
    </location>
</feature>
<keyword evidence="3" id="KW-0238">DNA-binding</keyword>
<evidence type="ECO:0000313" key="8">
    <source>
        <dbReference type="EMBL" id="JAT53562.1"/>
    </source>
</evidence>
<dbReference type="SUPFAM" id="SSF54171">
    <property type="entry name" value="DNA-binding domain"/>
    <property type="match status" value="1"/>
</dbReference>
<organism evidence="8">
    <name type="scientific">Anthurium amnicola</name>
    <dbReference type="NCBI Taxonomy" id="1678845"/>
    <lineage>
        <taxon>Eukaryota</taxon>
        <taxon>Viridiplantae</taxon>
        <taxon>Streptophyta</taxon>
        <taxon>Embryophyta</taxon>
        <taxon>Tracheophyta</taxon>
        <taxon>Spermatophyta</taxon>
        <taxon>Magnoliopsida</taxon>
        <taxon>Liliopsida</taxon>
        <taxon>Araceae</taxon>
        <taxon>Pothoideae</taxon>
        <taxon>Potheae</taxon>
        <taxon>Anthurium</taxon>
    </lineage>
</organism>
<sequence length="168" mass="17873">AEIRDPWTKTRKWLGTFDTAEDAARAYDDAARSLRGPKARTNFGSAPRWEHREVPGFPAGPGLSLSPPSSNSSSSSGCARSPRQQIPPPWFSVGIVEAPAAVTVSDLRAYPLEAVQKNMVEAPPPAAAADHQNLHLRLLPSVEGAASTCSKGRAPPLAFDLNLPAPPF</sequence>
<evidence type="ECO:0000256" key="4">
    <source>
        <dbReference type="ARBA" id="ARBA00023163"/>
    </source>
</evidence>
<accession>A0A1D1YG13</accession>
<keyword evidence="4" id="KW-0804">Transcription</keyword>
<name>A0A1D1YG13_9ARAE</name>
<reference evidence="8" key="1">
    <citation type="submission" date="2015-07" db="EMBL/GenBank/DDBJ databases">
        <title>Transcriptome Assembly of Anthurium amnicola.</title>
        <authorList>
            <person name="Suzuki J."/>
        </authorList>
    </citation>
    <scope>NUCLEOTIDE SEQUENCE</scope>
</reference>
<evidence type="ECO:0000256" key="2">
    <source>
        <dbReference type="ARBA" id="ARBA00023015"/>
    </source>
</evidence>
<gene>
    <name evidence="8" type="primary">ERF4</name>
    <name evidence="8" type="ORF">g.85816</name>
</gene>
<dbReference type="GO" id="GO:0003677">
    <property type="term" value="F:DNA binding"/>
    <property type="evidence" value="ECO:0007669"/>
    <property type="project" value="UniProtKB-KW"/>
</dbReference>
<feature type="compositionally biased region" description="Low complexity" evidence="6">
    <location>
        <begin position="55"/>
        <end position="83"/>
    </location>
</feature>
<dbReference type="InterPro" id="IPR001471">
    <property type="entry name" value="AP2/ERF_dom"/>
</dbReference>
<protein>
    <submittedName>
        <fullName evidence="8">Ethylene-responsive transcription factor 4</fullName>
    </submittedName>
</protein>
<dbReference type="GO" id="GO:0003700">
    <property type="term" value="F:DNA-binding transcription factor activity"/>
    <property type="evidence" value="ECO:0007669"/>
    <property type="project" value="InterPro"/>
</dbReference>
<dbReference type="Gene3D" id="3.30.730.10">
    <property type="entry name" value="AP2/ERF domain"/>
    <property type="match status" value="1"/>
</dbReference>
<proteinExistence type="predicted"/>
<dbReference type="PANTHER" id="PTHR31677">
    <property type="entry name" value="AP2 DOMAIN CLASS TRANSCRIPTION FACTOR"/>
    <property type="match status" value="1"/>
</dbReference>
<dbReference type="GO" id="GO:0005634">
    <property type="term" value="C:nucleus"/>
    <property type="evidence" value="ECO:0007669"/>
    <property type="project" value="UniProtKB-SubCell"/>
</dbReference>
<feature type="non-terminal residue" evidence="8">
    <location>
        <position position="1"/>
    </location>
</feature>
<dbReference type="InterPro" id="IPR016177">
    <property type="entry name" value="DNA-bd_dom_sf"/>
</dbReference>
<evidence type="ECO:0000256" key="5">
    <source>
        <dbReference type="ARBA" id="ARBA00023242"/>
    </source>
</evidence>
<evidence type="ECO:0000256" key="6">
    <source>
        <dbReference type="SAM" id="MobiDB-lite"/>
    </source>
</evidence>
<dbReference type="InterPro" id="IPR036955">
    <property type="entry name" value="AP2/ERF_dom_sf"/>
</dbReference>
<evidence type="ECO:0000259" key="7">
    <source>
        <dbReference type="PROSITE" id="PS51032"/>
    </source>
</evidence>
<evidence type="ECO:0000256" key="1">
    <source>
        <dbReference type="ARBA" id="ARBA00004123"/>
    </source>
</evidence>
<dbReference type="EMBL" id="GDJX01014374">
    <property type="protein sequence ID" value="JAT53562.1"/>
    <property type="molecule type" value="Transcribed_RNA"/>
</dbReference>
<feature type="region of interest" description="Disordered" evidence="6">
    <location>
        <begin position="31"/>
        <end position="85"/>
    </location>
</feature>
<keyword evidence="2" id="KW-0805">Transcription regulation</keyword>